<keyword evidence="1" id="KW-0808">Transferase</keyword>
<dbReference type="EMBL" id="ULHB01000221">
    <property type="protein sequence ID" value="SYW86116.1"/>
    <property type="molecule type" value="Genomic_DNA"/>
</dbReference>
<dbReference type="GO" id="GO:0008080">
    <property type="term" value="F:N-acetyltransferase activity"/>
    <property type="evidence" value="ECO:0007669"/>
    <property type="project" value="InterPro"/>
</dbReference>
<accession>A0A8H8TU39</accession>
<dbReference type="PANTHER" id="PTHR13947:SF37">
    <property type="entry name" value="LD18367P"/>
    <property type="match status" value="1"/>
</dbReference>
<dbReference type="InterPro" id="IPR000182">
    <property type="entry name" value="GNAT_dom"/>
</dbReference>
<dbReference type="CDD" id="cd04301">
    <property type="entry name" value="NAT_SF"/>
    <property type="match status" value="1"/>
</dbReference>
<keyword evidence="4" id="KW-1185">Reference proteome</keyword>
<dbReference type="PROSITE" id="PS51186">
    <property type="entry name" value="GNAT"/>
    <property type="match status" value="1"/>
</dbReference>
<feature type="domain" description="N-acetyltransferase" evidence="2">
    <location>
        <begin position="25"/>
        <end position="199"/>
    </location>
</feature>
<dbReference type="SUPFAM" id="SSF55729">
    <property type="entry name" value="Acyl-CoA N-acyltransferases (Nat)"/>
    <property type="match status" value="1"/>
</dbReference>
<comment type="caution">
    <text evidence="3">The sequence shown here is derived from an EMBL/GenBank/DDBJ whole genome shotgun (WGS) entry which is preliminary data.</text>
</comment>
<evidence type="ECO:0000256" key="1">
    <source>
        <dbReference type="ARBA" id="ARBA00022679"/>
    </source>
</evidence>
<dbReference type="Gene3D" id="3.40.630.30">
    <property type="match status" value="1"/>
</dbReference>
<dbReference type="InterPro" id="IPR050769">
    <property type="entry name" value="NAT_camello-type"/>
</dbReference>
<reference evidence="3" key="1">
    <citation type="submission" date="2018-08" db="EMBL/GenBank/DDBJ databases">
        <authorList>
            <person name="Guldener U."/>
        </authorList>
    </citation>
    <scope>NUCLEOTIDE SEQUENCE</scope>
    <source>
        <strain evidence="3">UB2</strain>
    </source>
</reference>
<organism evidence="3 4">
    <name type="scientific">Ustilago bromivora</name>
    <dbReference type="NCBI Taxonomy" id="307758"/>
    <lineage>
        <taxon>Eukaryota</taxon>
        <taxon>Fungi</taxon>
        <taxon>Dikarya</taxon>
        <taxon>Basidiomycota</taxon>
        <taxon>Ustilaginomycotina</taxon>
        <taxon>Ustilaginomycetes</taxon>
        <taxon>Ustilaginales</taxon>
        <taxon>Ustilaginaceae</taxon>
        <taxon>Ustilago</taxon>
    </lineage>
</organism>
<dbReference type="AlphaFoldDB" id="A0A8H8TU39"/>
<evidence type="ECO:0000313" key="3">
    <source>
        <dbReference type="EMBL" id="SYW86116.1"/>
    </source>
</evidence>
<dbReference type="Proteomes" id="UP000658997">
    <property type="component" value="Unassembled WGS sequence"/>
</dbReference>
<evidence type="ECO:0000313" key="4">
    <source>
        <dbReference type="Proteomes" id="UP000658997"/>
    </source>
</evidence>
<gene>
    <name evidence="3" type="ORF">UBRO2_05836</name>
</gene>
<proteinExistence type="predicted"/>
<dbReference type="PANTHER" id="PTHR13947">
    <property type="entry name" value="GNAT FAMILY N-ACETYLTRANSFERASE"/>
    <property type="match status" value="1"/>
</dbReference>
<evidence type="ECO:0000259" key="2">
    <source>
        <dbReference type="PROSITE" id="PS51186"/>
    </source>
</evidence>
<name>A0A8H8TU39_9BASI</name>
<sequence>MTGVYAAACNVETVSSSPAFDAISFTISVAKPSDAADVAALGGSVFFESFAWSMPAQDMDNYLKSSYSSDAIRAEIQDTITYRFYVARDSNDPGRLLGFVQLNRFSDEPCLKIKPPNTIELQRIYTELKAHGRGVGTALMKTALDYAIEQGYKAMWLGVWEHNLKAQKFYQRNHFEKVGDHDFKMGSCVQTDWILERHF</sequence>
<protein>
    <recommendedName>
        <fullName evidence="2">N-acetyltransferase domain-containing protein</fullName>
    </recommendedName>
</protein>
<dbReference type="Pfam" id="PF00583">
    <property type="entry name" value="Acetyltransf_1"/>
    <property type="match status" value="1"/>
</dbReference>
<dbReference type="InterPro" id="IPR016181">
    <property type="entry name" value="Acyl_CoA_acyltransferase"/>
</dbReference>